<sequence>MESDVKGQEDRHPVYLPENRYHWASNDEVDKPTVILRGPVRPRFRRSRSGAGSDFDLTDWMQKNLPRVGASLIVSIVIASVVLATYSELAVLLSR</sequence>
<keyword evidence="1" id="KW-1133">Transmembrane helix</keyword>
<reference evidence="2 3" key="1">
    <citation type="submission" date="2017-08" db="EMBL/GenBank/DDBJ databases">
        <authorList>
            <person name="de Groot N.N."/>
        </authorList>
    </citation>
    <scope>NUCLEOTIDE SEQUENCE [LARGE SCALE GENOMIC DNA]</scope>
    <source>
        <strain evidence="2 3">USBA 78</strain>
    </source>
</reference>
<protein>
    <submittedName>
        <fullName evidence="2">Uncharacterized protein</fullName>
    </submittedName>
</protein>
<evidence type="ECO:0000313" key="3">
    <source>
        <dbReference type="Proteomes" id="UP000219068"/>
    </source>
</evidence>
<dbReference type="Proteomes" id="UP000219068">
    <property type="component" value="Unassembled WGS sequence"/>
</dbReference>
<accession>A0A285RGA2</accession>
<evidence type="ECO:0000313" key="2">
    <source>
        <dbReference type="EMBL" id="SOB93155.1"/>
    </source>
</evidence>
<evidence type="ECO:0000256" key="1">
    <source>
        <dbReference type="SAM" id="Phobius"/>
    </source>
</evidence>
<gene>
    <name evidence="2" type="ORF">SAMN05428964_101712</name>
</gene>
<proteinExistence type="predicted"/>
<keyword evidence="1" id="KW-0472">Membrane</keyword>
<feature type="transmembrane region" description="Helical" evidence="1">
    <location>
        <begin position="68"/>
        <end position="93"/>
    </location>
</feature>
<keyword evidence="1" id="KW-0812">Transmembrane</keyword>
<organism evidence="2 3">
    <name type="scientific">Thalassospira xiamenensis</name>
    <dbReference type="NCBI Taxonomy" id="220697"/>
    <lineage>
        <taxon>Bacteria</taxon>
        <taxon>Pseudomonadati</taxon>
        <taxon>Pseudomonadota</taxon>
        <taxon>Alphaproteobacteria</taxon>
        <taxon>Rhodospirillales</taxon>
        <taxon>Thalassospiraceae</taxon>
        <taxon>Thalassospira</taxon>
    </lineage>
</organism>
<dbReference type="EMBL" id="OBMM01000001">
    <property type="protein sequence ID" value="SOB93155.1"/>
    <property type="molecule type" value="Genomic_DNA"/>
</dbReference>
<dbReference type="RefSeq" id="WP_097050496.1">
    <property type="nucleotide sequence ID" value="NZ_OBMM01000001.1"/>
</dbReference>
<name>A0A285RGA2_9PROT</name>
<dbReference type="AlphaFoldDB" id="A0A285RGA2"/>